<feature type="transmembrane region" description="Helical" evidence="1">
    <location>
        <begin position="450"/>
        <end position="474"/>
    </location>
</feature>
<feature type="transmembrane region" description="Helical" evidence="1">
    <location>
        <begin position="494"/>
        <end position="520"/>
    </location>
</feature>
<comment type="caution">
    <text evidence="2">The sequence shown here is derived from an EMBL/GenBank/DDBJ whole genome shotgun (WGS) entry which is preliminary data.</text>
</comment>
<accession>A0ABR6XM04</accession>
<gene>
    <name evidence="2" type="ORF">H8K33_03430</name>
</gene>
<feature type="transmembrane region" description="Helical" evidence="1">
    <location>
        <begin position="559"/>
        <end position="584"/>
    </location>
</feature>
<proteinExistence type="predicted"/>
<organism evidence="2 3">
    <name type="scientific">Undibacterium amnicola</name>
    <dbReference type="NCBI Taxonomy" id="1834038"/>
    <lineage>
        <taxon>Bacteria</taxon>
        <taxon>Pseudomonadati</taxon>
        <taxon>Pseudomonadota</taxon>
        <taxon>Betaproteobacteria</taxon>
        <taxon>Burkholderiales</taxon>
        <taxon>Oxalobacteraceae</taxon>
        <taxon>Undibacterium</taxon>
    </lineage>
</organism>
<evidence type="ECO:0000256" key="1">
    <source>
        <dbReference type="SAM" id="Phobius"/>
    </source>
</evidence>
<keyword evidence="1" id="KW-0472">Membrane</keyword>
<dbReference type="Proteomes" id="UP000643610">
    <property type="component" value="Unassembled WGS sequence"/>
</dbReference>
<evidence type="ECO:0000313" key="2">
    <source>
        <dbReference type="EMBL" id="MBC3830552.1"/>
    </source>
</evidence>
<dbReference type="PIRSF" id="PIRSF015380">
    <property type="entry name" value="Site-sp_rcmb"/>
    <property type="match status" value="1"/>
</dbReference>
<keyword evidence="1" id="KW-0812">Transmembrane</keyword>
<dbReference type="Pfam" id="PF10136">
    <property type="entry name" value="SpecificRecomb"/>
    <property type="match status" value="1"/>
</dbReference>
<sequence>MLKSLLLSFQNPTNPESNPLPQLMDLFDALRPHTTGGDSQLPALLSLLQEEPHLATGLRVGLLQLFSNRHAVLLLATSGIYPATSVLSETMRRISHKLLPEVDDVSQLKDALREILKPSDAEWLAASKPEDWQSLIRLLGFDNSQTNSGGTAMLADVVEALRVVAHRIAAAGLESEMLRLDPSLENHVSPFLGVCEEALDLTKAIEASLLRLNTVRSVDYSGNDHQVIDTDTSHLDVLVAQARSTIDRIRKRAQQQGASFYLTFHLRRLQQHLDRLVSLSALLSSYAQNDQKNCVIHIAGLWQELAIAECCQNNVRQFWRQNAELVALRVTENAGRSGEHYITETRSDYFTMLRAAAGGGCAVALVAAIKINIGMRGLAPLAEVLANCINYGLGFVLIHLLHFSVATKQPAMTANAIAAAIGEIQGNPRERQRDLEPLVSLVARTMRTQLAAIIGNIGLAIPVALLIAYLVHYLSGAHFLTPEKAKHLLHDIDILSAGTLIFAGVAGVCLFLAGLIAGYYDNLCSYSRIPERLNQLKWAQKLFGAARWQRVSEYIRDNLGVLAGNFFLGFLLGGAAGLGALLGLPLDVRHTTLSSAMWGYSLFALDFKLPWQLILTTAIGFLGIGIVNLGVSFYLALSVALRARGVDFTQRLALLRAIGRRFKSNPREFLLPPRNVN</sequence>
<keyword evidence="3" id="KW-1185">Reference proteome</keyword>
<feature type="transmembrane region" description="Helical" evidence="1">
    <location>
        <begin position="611"/>
        <end position="637"/>
    </location>
</feature>
<keyword evidence="1" id="KW-1133">Transmembrane helix</keyword>
<reference evidence="2 3" key="1">
    <citation type="submission" date="2020-08" db="EMBL/GenBank/DDBJ databases">
        <title>Novel species isolated from subtropical streams in China.</title>
        <authorList>
            <person name="Lu H."/>
        </authorList>
    </citation>
    <scope>NUCLEOTIDE SEQUENCE [LARGE SCALE GENOMIC DNA]</scope>
    <source>
        <strain evidence="2 3">KCTC 52442</strain>
    </source>
</reference>
<protein>
    <submittedName>
        <fullName evidence="2">Preprotein translocase subunit TatB</fullName>
    </submittedName>
</protein>
<dbReference type="RefSeq" id="WP_186889552.1">
    <property type="nucleotide sequence ID" value="NZ_JACOFU010000001.1"/>
</dbReference>
<dbReference type="InterPro" id="IPR011385">
    <property type="entry name" value="Site-sp_rcmbase"/>
</dbReference>
<evidence type="ECO:0000313" key="3">
    <source>
        <dbReference type="Proteomes" id="UP000643610"/>
    </source>
</evidence>
<dbReference type="EMBL" id="JACOFU010000001">
    <property type="protein sequence ID" value="MBC3830552.1"/>
    <property type="molecule type" value="Genomic_DNA"/>
</dbReference>
<name>A0ABR6XM04_9BURK</name>